<evidence type="ECO:0000313" key="1">
    <source>
        <dbReference type="EMBL" id="MET3793334.1"/>
    </source>
</evidence>
<protein>
    <submittedName>
        <fullName evidence="1">Uncharacterized protein</fullName>
    </submittedName>
</protein>
<reference evidence="1 2" key="1">
    <citation type="submission" date="2024-06" db="EMBL/GenBank/DDBJ databases">
        <title>Genomic Encyclopedia of Type Strains, Phase IV (KMG-IV): sequencing the most valuable type-strain genomes for metagenomic binning, comparative biology and taxonomic classification.</title>
        <authorList>
            <person name="Goeker M."/>
        </authorList>
    </citation>
    <scope>NUCLEOTIDE SEQUENCE [LARGE SCALE GENOMIC DNA]</scope>
    <source>
        <strain evidence="1 2">DSM 27865</strain>
    </source>
</reference>
<name>A0ABV2N3L3_9HYPH</name>
<evidence type="ECO:0000313" key="2">
    <source>
        <dbReference type="Proteomes" id="UP001549076"/>
    </source>
</evidence>
<sequence length="168" mass="19187">MKVQILTIENPEPIAFFFAGGRLHDYSTRDRYLRTGRGDTWARVAQHGSNYHRLGFDDGLIFGMHEDAGDGRLLISGHTLWRLIFANATQREGLDASSETVSKLFTGDDRTRAEKWIDEVYPRLLWPNRLPPADAETQRILDGELRLRSSDWAEVRKLAAPESGYQLD</sequence>
<comment type="caution">
    <text evidence="1">The sequence shown here is derived from an EMBL/GenBank/DDBJ whole genome shotgun (WGS) entry which is preliminary data.</text>
</comment>
<dbReference type="EMBL" id="JBEPML010000013">
    <property type="protein sequence ID" value="MET3793334.1"/>
    <property type="molecule type" value="Genomic_DNA"/>
</dbReference>
<accession>A0ABV2N3L3</accession>
<dbReference type="RefSeq" id="WP_354197166.1">
    <property type="nucleotide sequence ID" value="NZ_JBEPML010000013.1"/>
</dbReference>
<organism evidence="1 2">
    <name type="scientific">Aquamicrobium terrae</name>
    <dbReference type="NCBI Taxonomy" id="1324945"/>
    <lineage>
        <taxon>Bacteria</taxon>
        <taxon>Pseudomonadati</taxon>
        <taxon>Pseudomonadota</taxon>
        <taxon>Alphaproteobacteria</taxon>
        <taxon>Hyphomicrobiales</taxon>
        <taxon>Phyllobacteriaceae</taxon>
        <taxon>Aquamicrobium</taxon>
    </lineage>
</organism>
<proteinExistence type="predicted"/>
<keyword evidence="2" id="KW-1185">Reference proteome</keyword>
<gene>
    <name evidence="1" type="ORF">ABID37_003558</name>
</gene>
<dbReference type="Proteomes" id="UP001549076">
    <property type="component" value="Unassembled WGS sequence"/>
</dbReference>